<dbReference type="STRING" id="1522189.A0A316W5J2"/>
<dbReference type="InParanoid" id="A0A316W5J2"/>
<accession>A0A316W5J2</accession>
<dbReference type="AlphaFoldDB" id="A0A316W5J2"/>
<keyword evidence="3" id="KW-0175">Coiled coil</keyword>
<dbReference type="SUPFAM" id="SSF46579">
    <property type="entry name" value="Prefoldin"/>
    <property type="match status" value="1"/>
</dbReference>
<dbReference type="Proteomes" id="UP000245783">
    <property type="component" value="Unassembled WGS sequence"/>
</dbReference>
<dbReference type="GO" id="GO:0006457">
    <property type="term" value="P:protein folding"/>
    <property type="evidence" value="ECO:0007669"/>
    <property type="project" value="InterPro"/>
</dbReference>
<dbReference type="FunFam" id="1.10.287.370:FF:000002">
    <property type="entry name" value="Prefoldin subunit 2"/>
    <property type="match status" value="1"/>
</dbReference>
<dbReference type="FunCoup" id="A0A316W5J2">
    <property type="interactions" value="448"/>
</dbReference>
<dbReference type="Gene3D" id="1.10.287.370">
    <property type="match status" value="1"/>
</dbReference>
<dbReference type="OrthoDB" id="29646at2759"/>
<evidence type="ECO:0000256" key="3">
    <source>
        <dbReference type="SAM" id="Coils"/>
    </source>
</evidence>
<dbReference type="GO" id="GO:0016272">
    <property type="term" value="C:prefoldin complex"/>
    <property type="evidence" value="ECO:0007669"/>
    <property type="project" value="InterPro"/>
</dbReference>
<keyword evidence="6" id="KW-1185">Reference proteome</keyword>
<dbReference type="GO" id="GO:0051082">
    <property type="term" value="F:unfolded protein binding"/>
    <property type="evidence" value="ECO:0007669"/>
    <property type="project" value="InterPro"/>
</dbReference>
<feature type="coiled-coil region" evidence="3">
    <location>
        <begin position="85"/>
        <end position="119"/>
    </location>
</feature>
<name>A0A316W5J2_9BASI</name>
<dbReference type="InterPro" id="IPR002777">
    <property type="entry name" value="PFD_beta-like"/>
</dbReference>
<reference evidence="5 6" key="1">
    <citation type="journal article" date="2018" name="Mol. Biol. Evol.">
        <title>Broad Genomic Sampling Reveals a Smut Pathogenic Ancestry of the Fungal Clade Ustilaginomycotina.</title>
        <authorList>
            <person name="Kijpornyongpan T."/>
            <person name="Mondo S.J."/>
            <person name="Barry K."/>
            <person name="Sandor L."/>
            <person name="Lee J."/>
            <person name="Lipzen A."/>
            <person name="Pangilinan J."/>
            <person name="LaButti K."/>
            <person name="Hainaut M."/>
            <person name="Henrissat B."/>
            <person name="Grigoriev I.V."/>
            <person name="Spatafora J.W."/>
            <person name="Aime M.C."/>
        </authorList>
    </citation>
    <scope>NUCLEOTIDE SEQUENCE [LARGE SCALE GENOMIC DNA]</scope>
    <source>
        <strain evidence="5 6">MCA 4658</strain>
    </source>
</reference>
<keyword evidence="2" id="KW-0143">Chaperone</keyword>
<dbReference type="InterPro" id="IPR027235">
    <property type="entry name" value="PFD2"/>
</dbReference>
<dbReference type="RefSeq" id="XP_025372172.1">
    <property type="nucleotide sequence ID" value="XM_025515876.1"/>
</dbReference>
<evidence type="ECO:0000256" key="4">
    <source>
        <dbReference type="SAM" id="MobiDB-lite"/>
    </source>
</evidence>
<dbReference type="PANTHER" id="PTHR13303">
    <property type="entry name" value="PREFOLDIN SUBUNIT 2"/>
    <property type="match status" value="1"/>
</dbReference>
<dbReference type="EMBL" id="KZ819357">
    <property type="protein sequence ID" value="PWN45012.1"/>
    <property type="molecule type" value="Genomic_DNA"/>
</dbReference>
<proteinExistence type="inferred from homology"/>
<feature type="compositionally biased region" description="Low complexity" evidence="4">
    <location>
        <begin position="1"/>
        <end position="14"/>
    </location>
</feature>
<dbReference type="GeneID" id="37037746"/>
<feature type="region of interest" description="Disordered" evidence="4">
    <location>
        <begin position="1"/>
        <end position="22"/>
    </location>
</feature>
<dbReference type="InterPro" id="IPR009053">
    <property type="entry name" value="Prefoldin"/>
</dbReference>
<evidence type="ECO:0000256" key="1">
    <source>
        <dbReference type="ARBA" id="ARBA00008045"/>
    </source>
</evidence>
<dbReference type="Pfam" id="PF01920">
    <property type="entry name" value="Prefoldin_2"/>
    <property type="match status" value="1"/>
</dbReference>
<comment type="similarity">
    <text evidence="1">Belongs to the prefoldin subunit beta family.</text>
</comment>
<dbReference type="CDD" id="cd23163">
    <property type="entry name" value="Prefoldin_2"/>
    <property type="match status" value="1"/>
</dbReference>
<evidence type="ECO:0000313" key="5">
    <source>
        <dbReference type="EMBL" id="PWN45012.1"/>
    </source>
</evidence>
<protein>
    <submittedName>
        <fullName evidence="5">Prefoldin beta-like protein</fullName>
    </submittedName>
</protein>
<evidence type="ECO:0000256" key="2">
    <source>
        <dbReference type="ARBA" id="ARBA00023186"/>
    </source>
</evidence>
<organism evidence="5 6">
    <name type="scientific">Ceraceosorus guamensis</name>
    <dbReference type="NCBI Taxonomy" id="1522189"/>
    <lineage>
        <taxon>Eukaryota</taxon>
        <taxon>Fungi</taxon>
        <taxon>Dikarya</taxon>
        <taxon>Basidiomycota</taxon>
        <taxon>Ustilaginomycotina</taxon>
        <taxon>Exobasidiomycetes</taxon>
        <taxon>Ceraceosorales</taxon>
        <taxon>Ceraceosoraceae</taxon>
        <taxon>Ceraceosorus</taxon>
    </lineage>
</organism>
<sequence length="124" mass="13578">MSATASTKGASGSTPLSEQQVAQRFQTLRSEMTSIATKISEIEGETEEHRAVIETLKQTAATAPDRKCFRLIGGVLVERKVAEVVPTLEANVASLRQVLEALLQQYKGKEEESQALQKKYQTAQ</sequence>
<gene>
    <name evidence="5" type="ORF">IE81DRAFT_345075</name>
</gene>
<evidence type="ECO:0000313" key="6">
    <source>
        <dbReference type="Proteomes" id="UP000245783"/>
    </source>
</evidence>